<proteinExistence type="inferred from homology"/>
<dbReference type="InterPro" id="IPR001297">
    <property type="entry name" value="PBS_linker_dom"/>
</dbReference>
<dbReference type="PROSITE" id="PS51445">
    <property type="entry name" value="PBS_LINKER"/>
    <property type="match status" value="1"/>
</dbReference>
<name>A0AAP5I9D4_9CYAN</name>
<feature type="domain" description="CpcD-like" evidence="8">
    <location>
        <begin position="209"/>
        <end position="261"/>
    </location>
</feature>
<evidence type="ECO:0000259" key="8">
    <source>
        <dbReference type="PROSITE" id="PS51441"/>
    </source>
</evidence>
<comment type="caution">
    <text evidence="10">The sequence shown here is derived from an EMBL/GenBank/DDBJ whole genome shotgun (WGS) entry which is preliminary data.</text>
</comment>
<dbReference type="Pfam" id="PF00427">
    <property type="entry name" value="PBS_linker_poly"/>
    <property type="match status" value="1"/>
</dbReference>
<dbReference type="InterPro" id="IPR008213">
    <property type="entry name" value="CpcD-like_dom"/>
</dbReference>
<keyword evidence="6" id="KW-0472">Membrane</keyword>
<organism evidence="10 11">
    <name type="scientific">Aetokthonos hydrillicola Thurmond2011</name>
    <dbReference type="NCBI Taxonomy" id="2712845"/>
    <lineage>
        <taxon>Bacteria</taxon>
        <taxon>Bacillati</taxon>
        <taxon>Cyanobacteriota</taxon>
        <taxon>Cyanophyceae</taxon>
        <taxon>Nostocales</taxon>
        <taxon>Hapalosiphonaceae</taxon>
        <taxon>Aetokthonos</taxon>
    </lineage>
</organism>
<evidence type="ECO:0000256" key="3">
    <source>
        <dbReference type="ARBA" id="ARBA00022549"/>
    </source>
</evidence>
<dbReference type="GO" id="GO:0030089">
    <property type="term" value="C:phycobilisome"/>
    <property type="evidence" value="ECO:0007669"/>
    <property type="project" value="UniProtKB-UniRule"/>
</dbReference>
<dbReference type="GO" id="GO:0015979">
    <property type="term" value="P:photosynthesis"/>
    <property type="evidence" value="ECO:0007669"/>
    <property type="project" value="UniProtKB-KW"/>
</dbReference>
<comment type="subcellular location">
    <subcellularLocation>
        <location evidence="1">Cellular thylakoid membrane</location>
        <topology evidence="1">Peripheral membrane protein</topology>
        <orientation evidence="1">Cytoplasmic side</orientation>
    </subcellularLocation>
</comment>
<dbReference type="Proteomes" id="UP000667802">
    <property type="component" value="Unassembled WGS sequence"/>
</dbReference>
<accession>A0AAP5I9D4</accession>
<keyword evidence="11" id="KW-1185">Reference proteome</keyword>
<keyword evidence="3" id="KW-0042">Antenna complex</keyword>
<gene>
    <name evidence="10" type="ORF">G7B40_013640</name>
</gene>
<evidence type="ECO:0000256" key="2">
    <source>
        <dbReference type="ARBA" id="ARBA00022531"/>
    </source>
</evidence>
<dbReference type="PIRSF" id="PIRSF005898">
    <property type="entry name" value="Phycobilisome_CpeC/CpcI"/>
    <property type="match status" value="1"/>
</dbReference>
<comment type="similarity">
    <text evidence="7">Belongs to the phycobilisome linker protein family.</text>
</comment>
<keyword evidence="5" id="KW-0793">Thylakoid</keyword>
<dbReference type="Pfam" id="PF01383">
    <property type="entry name" value="CpcD"/>
    <property type="match status" value="1"/>
</dbReference>
<dbReference type="RefSeq" id="WP_310833846.1">
    <property type="nucleotide sequence ID" value="NZ_JAALHA020000005.1"/>
</dbReference>
<dbReference type="PANTHER" id="PTHR34011:SF6">
    <property type="entry name" value="PHYCOBILIPROTEIN APCE"/>
    <property type="match status" value="1"/>
</dbReference>
<dbReference type="GO" id="GO:0031676">
    <property type="term" value="C:plasma membrane-derived thylakoid membrane"/>
    <property type="evidence" value="ECO:0007669"/>
    <property type="project" value="UniProtKB-SubCell"/>
</dbReference>
<dbReference type="Gene3D" id="1.10.3130.20">
    <property type="entry name" value="Phycobilisome linker domain"/>
    <property type="match status" value="1"/>
</dbReference>
<dbReference type="InterPro" id="IPR038255">
    <property type="entry name" value="PBS_linker_sf"/>
</dbReference>
<dbReference type="SMART" id="SM01094">
    <property type="entry name" value="CpcD"/>
    <property type="match status" value="1"/>
</dbReference>
<evidence type="ECO:0000256" key="1">
    <source>
        <dbReference type="ARBA" id="ARBA00004445"/>
    </source>
</evidence>
<dbReference type="EMBL" id="JAALHA020000005">
    <property type="protein sequence ID" value="MDR9895603.1"/>
    <property type="molecule type" value="Genomic_DNA"/>
</dbReference>
<dbReference type="AlphaFoldDB" id="A0AAP5I9D4"/>
<evidence type="ECO:0000256" key="4">
    <source>
        <dbReference type="ARBA" id="ARBA00022738"/>
    </source>
</evidence>
<keyword evidence="2" id="KW-0602">Photosynthesis</keyword>
<dbReference type="PROSITE" id="PS51441">
    <property type="entry name" value="CPCD_LIKE"/>
    <property type="match status" value="1"/>
</dbReference>
<sequence length="261" mass="29744">MVTKGFEDSLRVELRSDRIDEDVEIVIRSAYRQVFGNEYVLDSQRLTSAESLLRQGQITVRGFVLALAQSELYRDKFFYRNSQNRFIELNYKHLLGRAPNDESEIAYHVDLYNSQGYEAEINSYIDSQEYRDNFGENIVPYYRGFKSQLGQKNVTYNRIFQLYRGYASSDRTPAQKGGVLTRELAKNIASPIYPASSKALTGVASGKRGDTYRIRIVQAASPNSSVVRQSTTELLVPYEQLSSKLQQLNRKGSKVLSITSV</sequence>
<reference evidence="11" key="1">
    <citation type="journal article" date="2021" name="Science">
        <title>Hunting the eagle killer: A cyanobacterial neurotoxin causes vacuolar myelinopathy.</title>
        <authorList>
            <person name="Breinlinger S."/>
            <person name="Phillips T.J."/>
            <person name="Haram B.N."/>
            <person name="Mares J."/>
            <person name="Martinez Yerena J.A."/>
            <person name="Hrouzek P."/>
            <person name="Sobotka R."/>
            <person name="Henderson W.M."/>
            <person name="Schmieder P."/>
            <person name="Williams S.M."/>
            <person name="Lauderdale J.D."/>
            <person name="Wilde H.D."/>
            <person name="Gerrin W."/>
            <person name="Kust A."/>
            <person name="Washington J.W."/>
            <person name="Wagner C."/>
            <person name="Geier B."/>
            <person name="Liebeke M."/>
            <person name="Enke H."/>
            <person name="Niedermeyer T.H.J."/>
            <person name="Wilde S.B."/>
        </authorList>
    </citation>
    <scope>NUCLEOTIDE SEQUENCE [LARGE SCALE GENOMIC DNA]</scope>
    <source>
        <strain evidence="11">Thurmond2011</strain>
    </source>
</reference>
<keyword evidence="4 7" id="KW-0605">Phycobilisome</keyword>
<protein>
    <submittedName>
        <fullName evidence="10">Phycobilisome linker polypeptide</fullName>
    </submittedName>
</protein>
<feature type="domain" description="PBS-linker" evidence="9">
    <location>
        <begin position="1"/>
        <end position="171"/>
    </location>
</feature>
<evidence type="ECO:0000256" key="7">
    <source>
        <dbReference type="PROSITE-ProRule" id="PRU00775"/>
    </source>
</evidence>
<dbReference type="PANTHER" id="PTHR34011">
    <property type="entry name" value="PHYCOBILISOME 32.1 KDA LINKER POLYPEPTIDE, PHYCOCYANIN-ASSOCIATED, ROD 2-RELATED"/>
    <property type="match status" value="1"/>
</dbReference>
<evidence type="ECO:0000313" key="10">
    <source>
        <dbReference type="EMBL" id="MDR9895603.1"/>
    </source>
</evidence>
<dbReference type="InterPro" id="IPR016470">
    <property type="entry name" value="Phycobilisome"/>
</dbReference>
<evidence type="ECO:0000259" key="9">
    <source>
        <dbReference type="PROSITE" id="PS51445"/>
    </source>
</evidence>
<evidence type="ECO:0000256" key="6">
    <source>
        <dbReference type="ARBA" id="ARBA00023136"/>
    </source>
</evidence>
<evidence type="ECO:0000256" key="5">
    <source>
        <dbReference type="ARBA" id="ARBA00023078"/>
    </source>
</evidence>
<evidence type="ECO:0000313" key="11">
    <source>
        <dbReference type="Proteomes" id="UP000667802"/>
    </source>
</evidence>